<dbReference type="Gene3D" id="1.50.10.10">
    <property type="match status" value="1"/>
</dbReference>
<dbReference type="RefSeq" id="WP_128705717.1">
    <property type="nucleotide sequence ID" value="NZ_RLII01000002.1"/>
</dbReference>
<dbReference type="Pfam" id="PF00942">
    <property type="entry name" value="CBM_3"/>
    <property type="match status" value="1"/>
</dbReference>
<dbReference type="InterPro" id="IPR016134">
    <property type="entry name" value="Dockerin_dom"/>
</dbReference>
<accession>A0A4Q0I743</accession>
<evidence type="ECO:0000313" key="15">
    <source>
        <dbReference type="Proteomes" id="UP000289166"/>
    </source>
</evidence>
<dbReference type="InterPro" id="IPR001956">
    <property type="entry name" value="CBM3"/>
</dbReference>
<dbReference type="Proteomes" id="UP000289166">
    <property type="component" value="Unassembled WGS sequence"/>
</dbReference>
<gene>
    <name evidence="14" type="ORF">EFD62_03015</name>
</gene>
<dbReference type="InterPro" id="IPR008965">
    <property type="entry name" value="CBM2/CBM3_carb-bd_dom_sf"/>
</dbReference>
<dbReference type="InterPro" id="IPR033126">
    <property type="entry name" value="Glyco_hydro_9_Asp/Glu_AS"/>
</dbReference>
<dbReference type="OrthoDB" id="9758662at2"/>
<dbReference type="GO" id="GO:0030248">
    <property type="term" value="F:cellulose binding"/>
    <property type="evidence" value="ECO:0007669"/>
    <property type="project" value="InterPro"/>
</dbReference>
<evidence type="ECO:0000256" key="2">
    <source>
        <dbReference type="ARBA" id="ARBA00022729"/>
    </source>
</evidence>
<dbReference type="InterPro" id="IPR018221">
    <property type="entry name" value="Glyco_hydro_9_His_AS"/>
</dbReference>
<dbReference type="PROSITE" id="PS51766">
    <property type="entry name" value="DOCKERIN"/>
    <property type="match status" value="1"/>
</dbReference>
<comment type="similarity">
    <text evidence="8 10">Belongs to the glycosyl hydrolase 9 (cellulase E) family.</text>
</comment>
<evidence type="ECO:0000313" key="14">
    <source>
        <dbReference type="EMBL" id="RXE60211.1"/>
    </source>
</evidence>
<feature type="active site" evidence="8">
    <location>
        <position position="400"/>
    </location>
</feature>
<dbReference type="FunFam" id="1.50.10.10:FF:000020">
    <property type="entry name" value="Endoglucanase"/>
    <property type="match status" value="1"/>
</dbReference>
<dbReference type="InterPro" id="IPR002105">
    <property type="entry name" value="Dockerin_1_rpt"/>
</dbReference>
<evidence type="ECO:0000256" key="5">
    <source>
        <dbReference type="ARBA" id="ARBA00023277"/>
    </source>
</evidence>
<dbReference type="PROSITE" id="PS51172">
    <property type="entry name" value="CBM3"/>
    <property type="match status" value="1"/>
</dbReference>
<dbReference type="SUPFAM" id="SSF48208">
    <property type="entry name" value="Six-hairpin glycosidases"/>
    <property type="match status" value="1"/>
</dbReference>
<organism evidence="14 15">
    <name type="scientific">Acetivibrio mesophilus</name>
    <dbReference type="NCBI Taxonomy" id="2487273"/>
    <lineage>
        <taxon>Bacteria</taxon>
        <taxon>Bacillati</taxon>
        <taxon>Bacillota</taxon>
        <taxon>Clostridia</taxon>
        <taxon>Eubacteriales</taxon>
        <taxon>Oscillospiraceae</taxon>
        <taxon>Acetivibrio</taxon>
    </lineage>
</organism>
<feature type="signal peptide" evidence="10">
    <location>
        <begin position="1"/>
        <end position="27"/>
    </location>
</feature>
<keyword evidence="2 10" id="KW-0732">Signal</keyword>
<dbReference type="InterPro" id="IPR036439">
    <property type="entry name" value="Dockerin_dom_sf"/>
</dbReference>
<evidence type="ECO:0000256" key="4">
    <source>
        <dbReference type="ARBA" id="ARBA00023001"/>
    </source>
</evidence>
<dbReference type="GO" id="GO:0030245">
    <property type="term" value="P:cellulose catabolic process"/>
    <property type="evidence" value="ECO:0007669"/>
    <property type="project" value="UniProtKB-KW"/>
</dbReference>
<dbReference type="EMBL" id="RLII01000002">
    <property type="protein sequence ID" value="RXE60211.1"/>
    <property type="molecule type" value="Genomic_DNA"/>
</dbReference>
<comment type="caution">
    <text evidence="14">The sequence shown here is derived from an EMBL/GenBank/DDBJ whole genome shotgun (WGS) entry which is preliminary data.</text>
</comment>
<dbReference type="Gene3D" id="1.10.1330.10">
    <property type="entry name" value="Dockerin domain"/>
    <property type="match status" value="1"/>
</dbReference>
<dbReference type="SUPFAM" id="SSF63446">
    <property type="entry name" value="Type I dockerin domain"/>
    <property type="match status" value="1"/>
</dbReference>
<dbReference type="Pfam" id="PF00759">
    <property type="entry name" value="Glyco_hydro_9"/>
    <property type="match status" value="1"/>
</dbReference>
<protein>
    <recommendedName>
        <fullName evidence="10">Endoglucanase</fullName>
        <ecNumber evidence="10">3.2.1.4</ecNumber>
    </recommendedName>
</protein>
<dbReference type="GO" id="GO:0008810">
    <property type="term" value="F:cellulase activity"/>
    <property type="evidence" value="ECO:0007669"/>
    <property type="project" value="UniProtKB-EC"/>
</dbReference>
<keyword evidence="3 8" id="KW-0378">Hydrolase</keyword>
<evidence type="ECO:0000256" key="6">
    <source>
        <dbReference type="ARBA" id="ARBA00023295"/>
    </source>
</evidence>
<evidence type="ECO:0000256" key="3">
    <source>
        <dbReference type="ARBA" id="ARBA00022801"/>
    </source>
</evidence>
<feature type="region of interest" description="Disordered" evidence="11">
    <location>
        <begin position="638"/>
        <end position="661"/>
    </location>
</feature>
<keyword evidence="7 8" id="KW-0624">Polysaccharide degradation</keyword>
<keyword evidence="6 8" id="KW-0326">Glycosidase</keyword>
<dbReference type="SMART" id="SM01067">
    <property type="entry name" value="CBM_3"/>
    <property type="match status" value="1"/>
</dbReference>
<evidence type="ECO:0000256" key="11">
    <source>
        <dbReference type="SAM" id="MobiDB-lite"/>
    </source>
</evidence>
<name>A0A4Q0I743_9FIRM</name>
<feature type="domain" description="CBM3" evidence="12">
    <location>
        <begin position="480"/>
        <end position="639"/>
    </location>
</feature>
<proteinExistence type="inferred from homology"/>
<dbReference type="Pfam" id="PF00404">
    <property type="entry name" value="Dockerin_1"/>
    <property type="match status" value="1"/>
</dbReference>
<evidence type="ECO:0000256" key="9">
    <source>
        <dbReference type="PROSITE-ProRule" id="PRU10060"/>
    </source>
</evidence>
<reference evidence="15" key="1">
    <citation type="submission" date="2018-11" db="EMBL/GenBank/DDBJ databases">
        <title>Genome sequencing of a novel mesophilic and cellulolytic organism within the genus Hungateiclostridium.</title>
        <authorList>
            <person name="Rettenmaier R."/>
            <person name="Liebl W."/>
            <person name="Zverlov V."/>
        </authorList>
    </citation>
    <scope>NUCLEOTIDE SEQUENCE [LARGE SCALE GENOMIC DNA]</scope>
    <source>
        <strain evidence="15">N2K1</strain>
    </source>
</reference>
<dbReference type="PANTHER" id="PTHR22298">
    <property type="entry name" value="ENDO-1,4-BETA-GLUCANASE"/>
    <property type="match status" value="1"/>
</dbReference>
<sequence>MKKIIAFLLTAAMVVVLAIPQGMVSFAADFNYGEALQKAIMFYEFQRSGKLPENTRNNWRGDSGLNDGADNGLDLTGGWYDAGDHVKFNLPMAYAVTMLAWSVYESRDAYEKSGQLPYILDNIKWVTDYFIKCHPSPNVYYYQVGDGAIDHSWWGPAEVMQMERPSFKVDMSNPGSTVVAETAAAMAASSIAFKPTDPEYAATLLKHAKELFTFADTTRSDKGYKMAEGYYSSHSGFYDELTWASAWLYLATGDEAYLDKAESYEPHWERERGTTIISYSWAHCWDNKLYGSLLLLAKITENSYYKQCIENHLDYWTVGFNGGKIQYSPKGLAYLDRWGSLRYATTQAFLASVYADWSGCDPAKAAIYKEFAKNQVDYALGSTGRSFVVGFGKNPPRNPHHRTAHSSWSALMTEPEECRHILVGALVGGPSSGDEYVDRLDDFQCNEVANDYNAGFVGALAKMYDKYGGNPIPDLVAYETPGEEFYVEASVNAAGSGFVNIKTTIINKSGWPARGSDKLSAKYFVDISETIEKGITLDQITVESTTNGGAAVSQLLPWDAENNIYYVNIDFTGINIFPGGINDYKRDVYFTISAPYGEGNWDNTNDFSFQGIKQGFSSDKTEYIPLYDGDVRVWGKVPNGGSEPEPTPTSTIKPTPTPTVTSSPTVKIGDLNYDGKVTSTDLSILKRYLLKILKFSNDEEESKFLTAADVTGDGKVTSTDFTTMKRYLLKLIDKFPAEK</sequence>
<evidence type="ECO:0000256" key="7">
    <source>
        <dbReference type="ARBA" id="ARBA00023326"/>
    </source>
</evidence>
<evidence type="ECO:0000259" key="13">
    <source>
        <dbReference type="PROSITE" id="PS51766"/>
    </source>
</evidence>
<feature type="active site" evidence="9">
    <location>
        <position position="438"/>
    </location>
</feature>
<feature type="active site" evidence="9">
    <location>
        <position position="447"/>
    </location>
</feature>
<dbReference type="InterPro" id="IPR036966">
    <property type="entry name" value="CBM3_sf"/>
</dbReference>
<dbReference type="PROSITE" id="PS00592">
    <property type="entry name" value="GH9_2"/>
    <property type="match status" value="1"/>
</dbReference>
<feature type="chain" id="PRO_5021043993" description="Endoglucanase" evidence="10">
    <location>
        <begin position="28"/>
        <end position="739"/>
    </location>
</feature>
<dbReference type="InterPro" id="IPR001701">
    <property type="entry name" value="Glyco_hydro_9"/>
</dbReference>
<keyword evidence="15" id="KW-1185">Reference proteome</keyword>
<dbReference type="Gene3D" id="2.60.40.710">
    <property type="entry name" value="Endoglucanase-like"/>
    <property type="match status" value="1"/>
</dbReference>
<feature type="compositionally biased region" description="Low complexity" evidence="11">
    <location>
        <begin position="642"/>
        <end position="661"/>
    </location>
</feature>
<dbReference type="InterPro" id="IPR008928">
    <property type="entry name" value="6-hairpin_glycosidase_sf"/>
</dbReference>
<evidence type="ECO:0000256" key="10">
    <source>
        <dbReference type="RuleBase" id="RU361166"/>
    </source>
</evidence>
<dbReference type="SUPFAM" id="SSF49384">
    <property type="entry name" value="Carbohydrate-binding domain"/>
    <property type="match status" value="1"/>
</dbReference>
<evidence type="ECO:0000256" key="1">
    <source>
        <dbReference type="ARBA" id="ARBA00000966"/>
    </source>
</evidence>
<dbReference type="EC" id="3.2.1.4" evidence="10"/>
<comment type="catalytic activity">
    <reaction evidence="1 10">
        <text>Endohydrolysis of (1-&gt;4)-beta-D-glucosidic linkages in cellulose, lichenin and cereal beta-D-glucans.</text>
        <dbReference type="EC" id="3.2.1.4"/>
    </reaction>
</comment>
<dbReference type="PROSITE" id="PS00698">
    <property type="entry name" value="GH9_3"/>
    <property type="match status" value="1"/>
</dbReference>
<keyword evidence="4 10" id="KW-0136">Cellulose degradation</keyword>
<evidence type="ECO:0000256" key="8">
    <source>
        <dbReference type="PROSITE-ProRule" id="PRU10059"/>
    </source>
</evidence>
<dbReference type="CDD" id="cd14256">
    <property type="entry name" value="Dockerin_I"/>
    <property type="match status" value="1"/>
</dbReference>
<dbReference type="InterPro" id="IPR012341">
    <property type="entry name" value="6hp_glycosidase-like_sf"/>
</dbReference>
<keyword evidence="5 8" id="KW-0119">Carbohydrate metabolism</keyword>
<dbReference type="AlphaFoldDB" id="A0A4Q0I743"/>
<feature type="domain" description="Dockerin" evidence="13">
    <location>
        <begin position="664"/>
        <end position="737"/>
    </location>
</feature>
<evidence type="ECO:0000259" key="12">
    <source>
        <dbReference type="PROSITE" id="PS51172"/>
    </source>
</evidence>